<accession>A0ABV8GQN3</accession>
<organism evidence="1 2">
    <name type="scientific">Nonomuraea purpurea</name>
    <dbReference type="NCBI Taxonomy" id="1849276"/>
    <lineage>
        <taxon>Bacteria</taxon>
        <taxon>Bacillati</taxon>
        <taxon>Actinomycetota</taxon>
        <taxon>Actinomycetes</taxon>
        <taxon>Streptosporangiales</taxon>
        <taxon>Streptosporangiaceae</taxon>
        <taxon>Nonomuraea</taxon>
    </lineage>
</organism>
<keyword evidence="2" id="KW-1185">Reference proteome</keyword>
<dbReference type="EMBL" id="JBHSBI010000042">
    <property type="protein sequence ID" value="MFC4015250.1"/>
    <property type="molecule type" value="Genomic_DNA"/>
</dbReference>
<dbReference type="RefSeq" id="WP_379535066.1">
    <property type="nucleotide sequence ID" value="NZ_JBHSBI010000042.1"/>
</dbReference>
<evidence type="ECO:0000313" key="1">
    <source>
        <dbReference type="EMBL" id="MFC4015250.1"/>
    </source>
</evidence>
<proteinExistence type="predicted"/>
<reference evidence="2" key="1">
    <citation type="journal article" date="2019" name="Int. J. Syst. Evol. Microbiol.">
        <title>The Global Catalogue of Microorganisms (GCM) 10K type strain sequencing project: providing services to taxonomists for standard genome sequencing and annotation.</title>
        <authorList>
            <consortium name="The Broad Institute Genomics Platform"/>
            <consortium name="The Broad Institute Genome Sequencing Center for Infectious Disease"/>
            <person name="Wu L."/>
            <person name="Ma J."/>
        </authorList>
    </citation>
    <scope>NUCLEOTIDE SEQUENCE [LARGE SCALE GENOMIC DNA]</scope>
    <source>
        <strain evidence="2">TBRC 1276</strain>
    </source>
</reference>
<protein>
    <submittedName>
        <fullName evidence="1">Uncharacterized protein</fullName>
    </submittedName>
</protein>
<gene>
    <name evidence="1" type="ORF">ACFOY2_49115</name>
</gene>
<evidence type="ECO:0000313" key="2">
    <source>
        <dbReference type="Proteomes" id="UP001595851"/>
    </source>
</evidence>
<name>A0ABV8GQN3_9ACTN</name>
<dbReference type="Proteomes" id="UP001595851">
    <property type="component" value="Unassembled WGS sequence"/>
</dbReference>
<sequence length="85" mass="9400">MKALARGPAPSRLKVGALAHISVEVDLRLEVRRVDVENSRTSIAPYDDLFCLLWLAGIASRDPHAPAGWRRAIERSFEAAWTSST</sequence>
<comment type="caution">
    <text evidence="1">The sequence shown here is derived from an EMBL/GenBank/DDBJ whole genome shotgun (WGS) entry which is preliminary data.</text>
</comment>